<gene>
    <name evidence="2" type="ORF">GGR46_000934</name>
</gene>
<protein>
    <recommendedName>
        <fullName evidence="4">DUF4350 domain-containing protein</fullName>
    </recommendedName>
</protein>
<dbReference type="RefSeq" id="WP_183995010.1">
    <property type="nucleotide sequence ID" value="NZ_JACIEH010000001.1"/>
</dbReference>
<keyword evidence="3" id="KW-1185">Reference proteome</keyword>
<dbReference type="Proteomes" id="UP000557392">
    <property type="component" value="Unassembled WGS sequence"/>
</dbReference>
<reference evidence="2 3" key="1">
    <citation type="submission" date="2020-08" db="EMBL/GenBank/DDBJ databases">
        <title>Genomic Encyclopedia of Type Strains, Phase IV (KMG-IV): sequencing the most valuable type-strain genomes for metagenomic binning, comparative biology and taxonomic classification.</title>
        <authorList>
            <person name="Goeker M."/>
        </authorList>
    </citation>
    <scope>NUCLEOTIDE SEQUENCE [LARGE SCALE GENOMIC DNA]</scope>
    <source>
        <strain evidence="2 3">DSM 101806</strain>
    </source>
</reference>
<name>A0A7W6NW81_9SPHN</name>
<keyword evidence="1" id="KW-0472">Membrane</keyword>
<keyword evidence="1" id="KW-1133">Transmembrane helix</keyword>
<evidence type="ECO:0000256" key="1">
    <source>
        <dbReference type="SAM" id="Phobius"/>
    </source>
</evidence>
<accession>A0A7W6NW81</accession>
<keyword evidence="1" id="KW-0812">Transmembrane</keyword>
<dbReference type="AlphaFoldDB" id="A0A7W6NW81"/>
<comment type="caution">
    <text evidence="2">The sequence shown here is derived from an EMBL/GenBank/DDBJ whole genome shotgun (WGS) entry which is preliminary data.</text>
</comment>
<sequence>MSADNGTAPFALRTVLVLVAVGVVGFIAFLLLTAYGEDLKPSQRPGAHALAPSAVGFAGAADLVRRVRGSVKMVRGDGDLDTADTLVITLDPTTDPAALDKILKRRAELPTMLVLPKWLVLPRRDRPDWVMSFGKIPGDKVAEQIGKIAKVQLSDNAEGLRTLSGEGLVPVVTEVGEEEYLPDFLDARNKMLAARVKDRQLIIVADPDLLDNQGLKTLAGAERAIRLLDAFGQDGVAFDLTLHGFGQNPNLLKLAFEPPFLPLTLCLLVAALLAGWHAMLRFGPALPEARGVAFGKRAIAENGAALLRLAKRRHRTGDRYAALIRDAAAGATGAPSNLPAEALDRYLDRLDKTGEPFTAMAERAGHAQDTRALLDAARALHQWKRTVTREH</sequence>
<evidence type="ECO:0000313" key="2">
    <source>
        <dbReference type="EMBL" id="MBB4097401.1"/>
    </source>
</evidence>
<proteinExistence type="predicted"/>
<organism evidence="2 3">
    <name type="scientific">Sphingomonas kyeonggiensis</name>
    <dbReference type="NCBI Taxonomy" id="1268553"/>
    <lineage>
        <taxon>Bacteria</taxon>
        <taxon>Pseudomonadati</taxon>
        <taxon>Pseudomonadota</taxon>
        <taxon>Alphaproteobacteria</taxon>
        <taxon>Sphingomonadales</taxon>
        <taxon>Sphingomonadaceae</taxon>
        <taxon>Sphingomonas</taxon>
    </lineage>
</organism>
<dbReference type="EMBL" id="JACIEH010000001">
    <property type="protein sequence ID" value="MBB4097401.1"/>
    <property type="molecule type" value="Genomic_DNA"/>
</dbReference>
<feature type="transmembrane region" description="Helical" evidence="1">
    <location>
        <begin position="12"/>
        <end position="35"/>
    </location>
</feature>
<feature type="transmembrane region" description="Helical" evidence="1">
    <location>
        <begin position="260"/>
        <end position="280"/>
    </location>
</feature>
<evidence type="ECO:0008006" key="4">
    <source>
        <dbReference type="Google" id="ProtNLM"/>
    </source>
</evidence>
<evidence type="ECO:0000313" key="3">
    <source>
        <dbReference type="Proteomes" id="UP000557392"/>
    </source>
</evidence>